<protein>
    <submittedName>
        <fullName evidence="1">DUF411 domain-containing protein</fullName>
    </submittedName>
</protein>
<keyword evidence="2" id="KW-1185">Reference proteome</keyword>
<dbReference type="Pfam" id="PF04214">
    <property type="entry name" value="DUF411"/>
    <property type="match status" value="1"/>
</dbReference>
<dbReference type="EMBL" id="CP137852">
    <property type="protein sequence ID" value="WPB83953.1"/>
    <property type="molecule type" value="Genomic_DNA"/>
</dbReference>
<accession>A0ABZ0PE33</accession>
<organism evidence="1 2">
    <name type="scientific">Sediminicoccus rosea</name>
    <dbReference type="NCBI Taxonomy" id="1225128"/>
    <lineage>
        <taxon>Bacteria</taxon>
        <taxon>Pseudomonadati</taxon>
        <taxon>Pseudomonadota</taxon>
        <taxon>Alphaproteobacteria</taxon>
        <taxon>Acetobacterales</taxon>
        <taxon>Roseomonadaceae</taxon>
        <taxon>Sediminicoccus</taxon>
    </lineage>
</organism>
<proteinExistence type="predicted"/>
<dbReference type="RefSeq" id="WP_318647909.1">
    <property type="nucleotide sequence ID" value="NZ_CP137852.1"/>
</dbReference>
<reference evidence="1 2" key="1">
    <citation type="submission" date="2023-11" db="EMBL/GenBank/DDBJ databases">
        <title>Arctic aerobic anoxygenic photoheterotroph Sediminicoccus rosea KRV36 adapts its photosynthesis to long days of polar summer.</title>
        <authorList>
            <person name="Tomasch J."/>
            <person name="Kopejtka K."/>
            <person name="Bily T."/>
            <person name="Gardiner A.T."/>
            <person name="Gardian Z."/>
            <person name="Shivaramu S."/>
            <person name="Koblizek M."/>
            <person name="Engelhardt F."/>
            <person name="Kaftan D."/>
        </authorList>
    </citation>
    <scope>NUCLEOTIDE SEQUENCE [LARGE SCALE GENOMIC DNA]</scope>
    <source>
        <strain evidence="1 2">R-30</strain>
    </source>
</reference>
<evidence type="ECO:0000313" key="1">
    <source>
        <dbReference type="EMBL" id="WPB83953.1"/>
    </source>
</evidence>
<sequence length="166" mass="17409">MTHHPTAPGLGMLAIGRRSLAGAFGLLLAGGATAQSLRVEVWRDPHCGCCGAWVKHLRDEGFAVDDRIVPSVAPIRRMLGTPGDLLSCHAARIAGFALEGHVPALAVRRLLATRPEGIVGLAVPAMPIGSPGMEVPGQPPETYDVIGWRADGSHAPFMRFTGARPA</sequence>
<name>A0ABZ0PE33_9PROT</name>
<gene>
    <name evidence="1" type="ORF">R9Z33_17800</name>
</gene>
<evidence type="ECO:0000313" key="2">
    <source>
        <dbReference type="Proteomes" id="UP001305521"/>
    </source>
</evidence>
<dbReference type="Proteomes" id="UP001305521">
    <property type="component" value="Chromosome"/>
</dbReference>
<dbReference type="InterPro" id="IPR007332">
    <property type="entry name" value="DUF411"/>
</dbReference>